<organism evidence="1 2">
    <name type="scientific">Cetraspora pellucida</name>
    <dbReference type="NCBI Taxonomy" id="1433469"/>
    <lineage>
        <taxon>Eukaryota</taxon>
        <taxon>Fungi</taxon>
        <taxon>Fungi incertae sedis</taxon>
        <taxon>Mucoromycota</taxon>
        <taxon>Glomeromycotina</taxon>
        <taxon>Glomeromycetes</taxon>
        <taxon>Diversisporales</taxon>
        <taxon>Gigasporaceae</taxon>
        <taxon>Cetraspora</taxon>
    </lineage>
</organism>
<evidence type="ECO:0000313" key="1">
    <source>
        <dbReference type="EMBL" id="CAG8808927.1"/>
    </source>
</evidence>
<proteinExistence type="predicted"/>
<comment type="caution">
    <text evidence="1">The sequence shown here is derived from an EMBL/GenBank/DDBJ whole genome shotgun (WGS) entry which is preliminary data.</text>
</comment>
<name>A0A9N9K2K5_9GLOM</name>
<dbReference type="Proteomes" id="UP000789759">
    <property type="component" value="Unassembled WGS sequence"/>
</dbReference>
<feature type="non-terminal residue" evidence="1">
    <location>
        <position position="1"/>
    </location>
</feature>
<evidence type="ECO:0000313" key="2">
    <source>
        <dbReference type="Proteomes" id="UP000789759"/>
    </source>
</evidence>
<dbReference type="OrthoDB" id="2305872at2759"/>
<keyword evidence="2" id="KW-1185">Reference proteome</keyword>
<protein>
    <submittedName>
        <fullName evidence="1">10667_t:CDS:1</fullName>
    </submittedName>
</protein>
<feature type="non-terminal residue" evidence="1">
    <location>
        <position position="64"/>
    </location>
</feature>
<reference evidence="1" key="1">
    <citation type="submission" date="2021-06" db="EMBL/GenBank/DDBJ databases">
        <authorList>
            <person name="Kallberg Y."/>
            <person name="Tangrot J."/>
            <person name="Rosling A."/>
        </authorList>
    </citation>
    <scope>NUCLEOTIDE SEQUENCE</scope>
    <source>
        <strain evidence="1">FL966</strain>
    </source>
</reference>
<dbReference type="EMBL" id="CAJVQA010036693">
    <property type="protein sequence ID" value="CAG8808927.1"/>
    <property type="molecule type" value="Genomic_DNA"/>
</dbReference>
<gene>
    <name evidence="1" type="ORF">CPELLU_LOCUS18433</name>
</gene>
<dbReference type="AlphaFoldDB" id="A0A9N9K2K5"/>
<accession>A0A9N9K2K5</accession>
<sequence length="64" mass="7624">ISKIDYNSIDWQTLLCKVIEELSNKIYHLQYKNRILDISFNTNELMPLGPTMYEELEDCENKVI</sequence>